<evidence type="ECO:0000256" key="6">
    <source>
        <dbReference type="PIRSR" id="PIRSR602129-50"/>
    </source>
</evidence>
<reference evidence="9 10" key="1">
    <citation type="submission" date="2015-01" db="EMBL/GenBank/DDBJ databases">
        <title>The Genome Sequence of Capronia semiimmersa CBS27337.</title>
        <authorList>
            <consortium name="The Broad Institute Genomics Platform"/>
            <person name="Cuomo C."/>
            <person name="de Hoog S."/>
            <person name="Gorbushina A."/>
            <person name="Stielow B."/>
            <person name="Teixiera M."/>
            <person name="Abouelleil A."/>
            <person name="Chapman S.B."/>
            <person name="Priest M."/>
            <person name="Young S.K."/>
            <person name="Wortman J."/>
            <person name="Nusbaum C."/>
            <person name="Birren B."/>
        </authorList>
    </citation>
    <scope>NUCLEOTIDE SEQUENCE [LARGE SCALE GENOMIC DNA]</scope>
    <source>
        <strain evidence="9 10">CBS 27337</strain>
    </source>
</reference>
<dbReference type="PANTHER" id="PTHR45677:SF8">
    <property type="entry name" value="CYSTEINE SULFINIC ACID DECARBOXYLASE"/>
    <property type="match status" value="1"/>
</dbReference>
<dbReference type="InterPro" id="IPR015421">
    <property type="entry name" value="PyrdxlP-dep_Trfase_major"/>
</dbReference>
<dbReference type="Pfam" id="PF00282">
    <property type="entry name" value="Pyridoxal_deC"/>
    <property type="match status" value="2"/>
</dbReference>
<dbReference type="InterPro" id="IPR002129">
    <property type="entry name" value="PyrdxlP-dep_de-COase"/>
</dbReference>
<gene>
    <name evidence="9" type="ORF">PV04_04780</name>
</gene>
<evidence type="ECO:0000256" key="8">
    <source>
        <dbReference type="SAM" id="MobiDB-lite"/>
    </source>
</evidence>
<dbReference type="STRING" id="5601.A0A0D2FQN9"/>
<protein>
    <recommendedName>
        <fullName evidence="11">Glutamate decarboxylase</fullName>
    </recommendedName>
</protein>
<dbReference type="EMBL" id="KN846958">
    <property type="protein sequence ID" value="KIW68865.1"/>
    <property type="molecule type" value="Genomic_DNA"/>
</dbReference>
<feature type="modified residue" description="N6-(pyridoxal phosphate)lysine" evidence="6">
    <location>
        <position position="355"/>
    </location>
</feature>
<evidence type="ECO:0000256" key="1">
    <source>
        <dbReference type="ARBA" id="ARBA00001933"/>
    </source>
</evidence>
<organism evidence="9 10">
    <name type="scientific">Phialophora macrospora</name>
    <dbReference type="NCBI Taxonomy" id="1851006"/>
    <lineage>
        <taxon>Eukaryota</taxon>
        <taxon>Fungi</taxon>
        <taxon>Dikarya</taxon>
        <taxon>Ascomycota</taxon>
        <taxon>Pezizomycotina</taxon>
        <taxon>Eurotiomycetes</taxon>
        <taxon>Chaetothyriomycetidae</taxon>
        <taxon>Chaetothyriales</taxon>
        <taxon>Herpotrichiellaceae</taxon>
        <taxon>Phialophora</taxon>
    </lineage>
</organism>
<evidence type="ECO:0000256" key="2">
    <source>
        <dbReference type="ARBA" id="ARBA00009533"/>
    </source>
</evidence>
<feature type="compositionally biased region" description="Acidic residues" evidence="8">
    <location>
        <begin position="1"/>
        <end position="10"/>
    </location>
</feature>
<dbReference type="GO" id="GO:0005737">
    <property type="term" value="C:cytoplasm"/>
    <property type="evidence" value="ECO:0007669"/>
    <property type="project" value="TreeGrafter"/>
</dbReference>
<dbReference type="Gene3D" id="3.90.1150.170">
    <property type="match status" value="1"/>
</dbReference>
<name>A0A0D2FQN9_9EURO</name>
<comment type="cofactor">
    <cofactor evidence="1 6 7">
        <name>pyridoxal 5'-phosphate</name>
        <dbReference type="ChEBI" id="CHEBI:597326"/>
    </cofactor>
</comment>
<proteinExistence type="inferred from homology"/>
<dbReference type="SUPFAM" id="SSF53383">
    <property type="entry name" value="PLP-dependent transferases"/>
    <property type="match status" value="1"/>
</dbReference>
<keyword evidence="5 7" id="KW-0456">Lyase</keyword>
<feature type="region of interest" description="Disordered" evidence="8">
    <location>
        <begin position="400"/>
        <end position="428"/>
    </location>
</feature>
<dbReference type="GO" id="GO:0016831">
    <property type="term" value="F:carboxy-lyase activity"/>
    <property type="evidence" value="ECO:0007669"/>
    <property type="project" value="UniProtKB-KW"/>
</dbReference>
<dbReference type="HOGENOM" id="CLU_011856_0_0_1"/>
<keyword evidence="3" id="KW-0210">Decarboxylase</keyword>
<evidence type="ECO:0000313" key="9">
    <source>
        <dbReference type="EMBL" id="KIW68865.1"/>
    </source>
</evidence>
<dbReference type="Gene3D" id="3.40.640.10">
    <property type="entry name" value="Type I PLP-dependent aspartate aminotransferase-like (Major domain)"/>
    <property type="match status" value="1"/>
</dbReference>
<dbReference type="InterPro" id="IPR015424">
    <property type="entry name" value="PyrdxlP-dep_Trfase"/>
</dbReference>
<evidence type="ECO:0000313" key="10">
    <source>
        <dbReference type="Proteomes" id="UP000054266"/>
    </source>
</evidence>
<evidence type="ECO:0000256" key="5">
    <source>
        <dbReference type="ARBA" id="ARBA00023239"/>
    </source>
</evidence>
<evidence type="ECO:0000256" key="3">
    <source>
        <dbReference type="ARBA" id="ARBA00022793"/>
    </source>
</evidence>
<evidence type="ECO:0000256" key="7">
    <source>
        <dbReference type="RuleBase" id="RU000382"/>
    </source>
</evidence>
<keyword evidence="4 6" id="KW-0663">Pyridoxal phosphate</keyword>
<feature type="region of interest" description="Disordered" evidence="8">
    <location>
        <begin position="1"/>
        <end position="36"/>
    </location>
</feature>
<dbReference type="GO" id="GO:0019752">
    <property type="term" value="P:carboxylic acid metabolic process"/>
    <property type="evidence" value="ECO:0007669"/>
    <property type="project" value="InterPro"/>
</dbReference>
<comment type="similarity">
    <text evidence="2 7">Belongs to the group II decarboxylase family.</text>
</comment>
<keyword evidence="10" id="KW-1185">Reference proteome</keyword>
<dbReference type="Proteomes" id="UP000054266">
    <property type="component" value="Unassembled WGS sequence"/>
</dbReference>
<feature type="compositionally biased region" description="Acidic residues" evidence="8">
    <location>
        <begin position="416"/>
        <end position="428"/>
    </location>
</feature>
<dbReference type="InterPro" id="IPR021115">
    <property type="entry name" value="Pyridoxal-P_BS"/>
</dbReference>
<dbReference type="GO" id="GO:0030170">
    <property type="term" value="F:pyridoxal phosphate binding"/>
    <property type="evidence" value="ECO:0007669"/>
    <property type="project" value="InterPro"/>
</dbReference>
<sequence>MSDPPFEDGPDNPKQDNAQRNGHDVAVSNGTEDSSSSDDFFFSRADELWNVLLSVVARLVPFVQQADLERRAHRDHQQVSRPCLVDSHPPSDLLAILGSNGTLSLPDQGSGQSGLEESLSTILKYSVNPSAPGFLDKLYAAPLPPGIAADLILAVLNTNLHVYQVSPVLSLIETHVTKALANMFGFAGPRAGGINVQGGSASNMTSIVIARNTLFPETKRLGNHANGRRLVMFTSEHGHYSIEKAAQQCGFGSDSVVSVPVDPITGEMNPQALEALIEREKSQGKTPFYVNATAGTTVLGSFDPFGPIAEVARRYGLWMHIDGAWGGSFVFSASLRSRPLKGCELADSIAINPHKMMGVPVTCSFLLLKDLKNAHMANTLRAGYLFHDKVGDDEGSENLVELKNGTANGPGHQESQDDDDDDDWTPPDDLADLTLQCGRRGDSLKLFLSWQYYGTAGYAAKIENAYSVACHLADLVDESANLLLVSTKPPPCLQVCFYFAPGKRMVHSLSDAPYTIGSHDREDRIGQAQRVGKRNSAVTSRIAQALISRGFMVDFAPALGHEVEKGSFFRVVVNISTPKETVERLVREIDVAGRLALSPDPKATLKSG</sequence>
<evidence type="ECO:0000256" key="4">
    <source>
        <dbReference type="ARBA" id="ARBA00022898"/>
    </source>
</evidence>
<dbReference type="PROSITE" id="PS00392">
    <property type="entry name" value="DDC_GAD_HDC_YDC"/>
    <property type="match status" value="1"/>
</dbReference>
<dbReference type="AlphaFoldDB" id="A0A0D2FQN9"/>
<dbReference type="PANTHER" id="PTHR45677">
    <property type="entry name" value="GLUTAMATE DECARBOXYLASE-RELATED"/>
    <property type="match status" value="1"/>
</dbReference>
<evidence type="ECO:0008006" key="11">
    <source>
        <dbReference type="Google" id="ProtNLM"/>
    </source>
</evidence>
<accession>A0A0D2FQN9</accession>